<sequence>MQKVIKAKSSGLKFEVGWNESGQPIDPNSSMFVSYIVAVVRQNIPITIDDWRDKTLKDAKEILWNDIQTSFVLDEVRKNYILRVVGKIHRGFRSHLSNFYLKDSEGNMNAKAPRIYKHYISNEEWSAFVSKCSDPAFVNISKANRERARNSMHPYKKSRSSCK</sequence>
<keyword evidence="1" id="KW-1185">Reference proteome</keyword>
<evidence type="ECO:0000313" key="1">
    <source>
        <dbReference type="Proteomes" id="UP000087171"/>
    </source>
</evidence>
<accession>A0A3Q7YAW7</accession>
<dbReference type="AlphaFoldDB" id="A0A3Q7YAW7"/>
<dbReference type="Proteomes" id="UP000087171">
    <property type="component" value="Unplaced"/>
</dbReference>
<gene>
    <name evidence="2" type="primary">LOC113784071</name>
</gene>
<dbReference type="OrthoDB" id="1433899at2759"/>
<organism evidence="1 2">
    <name type="scientific">Cicer arietinum</name>
    <name type="common">Chickpea</name>
    <name type="synonym">Garbanzo</name>
    <dbReference type="NCBI Taxonomy" id="3827"/>
    <lineage>
        <taxon>Eukaryota</taxon>
        <taxon>Viridiplantae</taxon>
        <taxon>Streptophyta</taxon>
        <taxon>Embryophyta</taxon>
        <taxon>Tracheophyta</taxon>
        <taxon>Spermatophyta</taxon>
        <taxon>Magnoliopsida</taxon>
        <taxon>eudicotyledons</taxon>
        <taxon>Gunneridae</taxon>
        <taxon>Pentapetalae</taxon>
        <taxon>rosids</taxon>
        <taxon>fabids</taxon>
        <taxon>Fabales</taxon>
        <taxon>Fabaceae</taxon>
        <taxon>Papilionoideae</taxon>
        <taxon>50 kb inversion clade</taxon>
        <taxon>NPAAA clade</taxon>
        <taxon>Hologalegina</taxon>
        <taxon>IRL clade</taxon>
        <taxon>Cicereae</taxon>
        <taxon>Cicer</taxon>
    </lineage>
</organism>
<dbReference type="PANTHER" id="PTHR33018">
    <property type="entry name" value="OS10G0338966 PROTEIN-RELATED"/>
    <property type="match status" value="1"/>
</dbReference>
<protein>
    <submittedName>
        <fullName evidence="2">Uncharacterized protein LOC113784071</fullName>
    </submittedName>
</protein>
<evidence type="ECO:0000313" key="2">
    <source>
        <dbReference type="RefSeq" id="XP_027186050.1"/>
    </source>
</evidence>
<name>A0A3Q7YAW7_CICAR</name>
<proteinExistence type="predicted"/>
<dbReference type="PANTHER" id="PTHR33018:SF31">
    <property type="entry name" value="TRANSPOSASE, PTTA_EN_SPM, PLANT"/>
    <property type="match status" value="1"/>
</dbReference>
<dbReference type="RefSeq" id="XP_027186050.1">
    <property type="nucleotide sequence ID" value="XM_027330249.1"/>
</dbReference>
<reference evidence="2" key="1">
    <citation type="submission" date="2025-08" db="UniProtKB">
        <authorList>
            <consortium name="RefSeq"/>
        </authorList>
    </citation>
    <scope>IDENTIFICATION</scope>
    <source>
        <tissue evidence="2">Etiolated seedlings</tissue>
    </source>
</reference>